<dbReference type="GO" id="GO:0005975">
    <property type="term" value="P:carbohydrate metabolic process"/>
    <property type="evidence" value="ECO:0007669"/>
    <property type="project" value="InterPro"/>
</dbReference>
<dbReference type="Gene3D" id="3.20.110.20">
    <property type="match status" value="1"/>
</dbReference>
<evidence type="ECO:0000259" key="3">
    <source>
        <dbReference type="Pfam" id="PF03065"/>
    </source>
</evidence>
<evidence type="ECO:0000256" key="2">
    <source>
        <dbReference type="ARBA" id="ARBA00023277"/>
    </source>
</evidence>
<evidence type="ECO:0000313" key="6">
    <source>
        <dbReference type="EMBL" id="KPJ65059.1"/>
    </source>
</evidence>
<feature type="domain" description="Alpha-amylase/4-alpha-glucanotransferase C-terminal" evidence="5">
    <location>
        <begin position="373"/>
        <end position="422"/>
    </location>
</feature>
<evidence type="ECO:0000256" key="1">
    <source>
        <dbReference type="ARBA" id="ARBA00006821"/>
    </source>
</evidence>
<sequence length="632" mass="72648">MRKIKLLFGIHCHQPVGNFEDVFEEAYKKAYLPFLKVLEAHPRIKFMVHYSGILFDWFKEHRPEFLDLLRKLVKRGQVEILTSGYYEPILSLVPDEDKLGQIEMSNQFIRENFWKAPRGMWLTEQVWEPTFPKILSRGEIEYVLLEEEQLVRAGIPSEKLSGYYITEEEGEMLKVFPLNRKLRELIPFRPPEETIAYLKSLPDSEGAAAAVFMGDGERFGYLEKLLGLLEANSGWIEATTPSNYLDEYSALGRVYLPASAHENMCGGDFRQALMKYPEANHMHKKMLLVSNRLQTLSRGKALFGGERKREELQKAKLELYKGQCGCAYGQGVSGGIYLNYLRHAVYSHLIRSEIELEKFSRGGKPYVELTLTDFDKDGKEEILLSNDLLNLYFSPGRGGALFELDYKPKAFNLVNSLARRGENNDRYPRFSLIDHFLPPDTSLEKFSSANYREAGDFISGKYVCMPRRKEAEVRVRLSREGKVEGAPVKIEKSVSLFSKHSIFTVEYEVTNLGRAPDEFWFGIEFNLSLLAGNSPDRYYLIGNHALEDRSLGSKGETNQVAALKLVDEWSGFEVSLETDKPALLWRFPVETVSQSEMGVDKNYQSSLVFPSWRFRLGPKESWRTKLNLRIEE</sequence>
<dbReference type="GO" id="GO:0030246">
    <property type="term" value="F:carbohydrate binding"/>
    <property type="evidence" value="ECO:0007669"/>
    <property type="project" value="InterPro"/>
</dbReference>
<dbReference type="InterPro" id="IPR015179">
    <property type="entry name" value="A-amylase/a-glucTrfase_C"/>
</dbReference>
<dbReference type="InterPro" id="IPR011013">
    <property type="entry name" value="Gal_mutarotase_sf_dom"/>
</dbReference>
<comment type="similarity">
    <text evidence="1">Belongs to the glycosyl hydrolase 57 family.</text>
</comment>
<evidence type="ECO:0000313" key="7">
    <source>
        <dbReference type="Proteomes" id="UP000051861"/>
    </source>
</evidence>
<reference evidence="6 7" key="1">
    <citation type="journal article" date="2015" name="Microbiome">
        <title>Genomic resolution of linkages in carbon, nitrogen, and sulfur cycling among widespread estuary sediment bacteria.</title>
        <authorList>
            <person name="Baker B.J."/>
            <person name="Lazar C.S."/>
            <person name="Teske A.P."/>
            <person name="Dick G.J."/>
        </authorList>
    </citation>
    <scope>NUCLEOTIDE SEQUENCE [LARGE SCALE GENOMIC DNA]</scope>
    <source>
        <strain evidence="6">DG_54_3</strain>
    </source>
</reference>
<dbReference type="Pfam" id="PF09094">
    <property type="entry name" value="AmyA-A_glucT_m"/>
    <property type="match status" value="1"/>
</dbReference>
<dbReference type="Gene3D" id="2.70.98.10">
    <property type="match status" value="1"/>
</dbReference>
<evidence type="ECO:0000259" key="5">
    <source>
        <dbReference type="Pfam" id="PF09095"/>
    </source>
</evidence>
<dbReference type="Pfam" id="PF03065">
    <property type="entry name" value="Glyco_hydro_57"/>
    <property type="match status" value="1"/>
</dbReference>
<dbReference type="EMBL" id="LIZX01000139">
    <property type="protein sequence ID" value="KPJ65059.1"/>
    <property type="molecule type" value="Genomic_DNA"/>
</dbReference>
<dbReference type="AlphaFoldDB" id="A0A0S7XS49"/>
<dbReference type="InterPro" id="IPR004300">
    <property type="entry name" value="Glyco_hydro_57_N"/>
</dbReference>
<proteinExistence type="inferred from homology"/>
<dbReference type="InterPro" id="IPR015178">
    <property type="entry name" value="A-amylase/a-glucTrfase_central"/>
</dbReference>
<dbReference type="GO" id="GO:0003824">
    <property type="term" value="F:catalytic activity"/>
    <property type="evidence" value="ECO:0007669"/>
    <property type="project" value="InterPro"/>
</dbReference>
<gene>
    <name evidence="6" type="ORF">AMJ44_11180</name>
</gene>
<accession>A0A0S7XS49</accession>
<feature type="domain" description="Glycoside hydrolase family 57 N-terminal" evidence="3">
    <location>
        <begin position="8"/>
        <end position="257"/>
    </location>
</feature>
<evidence type="ECO:0000259" key="4">
    <source>
        <dbReference type="Pfam" id="PF09094"/>
    </source>
</evidence>
<evidence type="ECO:0008006" key="8">
    <source>
        <dbReference type="Google" id="ProtNLM"/>
    </source>
</evidence>
<dbReference type="SUPFAM" id="SSF88688">
    <property type="entry name" value="Families 57/38 glycoside transferase middle domain"/>
    <property type="match status" value="1"/>
</dbReference>
<dbReference type="Proteomes" id="UP000051861">
    <property type="component" value="Unassembled WGS sequence"/>
</dbReference>
<feature type="domain" description="Alpha-amylase/4-alpha-glucanotransferase C-terminal" evidence="5">
    <location>
        <begin position="425"/>
        <end position="626"/>
    </location>
</feature>
<organism evidence="6 7">
    <name type="scientific">candidate division WOR-1 bacterium DG_54_3</name>
    <dbReference type="NCBI Taxonomy" id="1703775"/>
    <lineage>
        <taxon>Bacteria</taxon>
        <taxon>Bacillati</taxon>
        <taxon>Saganbacteria</taxon>
    </lineage>
</organism>
<dbReference type="InterPro" id="IPR011330">
    <property type="entry name" value="Glyco_hydro/deAcase_b/a-brl"/>
</dbReference>
<dbReference type="InterPro" id="IPR028995">
    <property type="entry name" value="Glyco_hydro_57/38_cen_sf"/>
</dbReference>
<dbReference type="InterPro" id="IPR014718">
    <property type="entry name" value="GH-type_carb-bd"/>
</dbReference>
<dbReference type="PANTHER" id="PTHR36306:SF1">
    <property type="entry name" value="ALPHA-AMYLASE-RELATED"/>
    <property type="match status" value="1"/>
</dbReference>
<keyword evidence="2" id="KW-0119">Carbohydrate metabolism</keyword>
<dbReference type="SUPFAM" id="SSF88713">
    <property type="entry name" value="Glycoside hydrolase/deacetylase"/>
    <property type="match status" value="1"/>
</dbReference>
<comment type="caution">
    <text evidence="6">The sequence shown here is derived from an EMBL/GenBank/DDBJ whole genome shotgun (WGS) entry which is preliminary data.</text>
</comment>
<dbReference type="InterPro" id="IPR052046">
    <property type="entry name" value="GH57_Enzymes"/>
</dbReference>
<dbReference type="PANTHER" id="PTHR36306">
    <property type="entry name" value="ALPHA-AMYLASE-RELATED-RELATED"/>
    <property type="match status" value="1"/>
</dbReference>
<dbReference type="Pfam" id="PF09095">
    <property type="entry name" value="AmyA-gluTrfs_C"/>
    <property type="match status" value="2"/>
</dbReference>
<protein>
    <recommendedName>
        <fullName evidence="8">Glycoside hydrolase family 57 N-terminal domain-containing protein</fullName>
    </recommendedName>
</protein>
<name>A0A0S7XS49_UNCSA</name>
<feature type="domain" description="Alpha-amylase/4-alpha-glucanotransferase central" evidence="4">
    <location>
        <begin position="267"/>
        <end position="353"/>
    </location>
</feature>
<dbReference type="SUPFAM" id="SSF74650">
    <property type="entry name" value="Galactose mutarotase-like"/>
    <property type="match status" value="1"/>
</dbReference>